<gene>
    <name evidence="2" type="ORF">F383_12417</name>
    <name evidence="1" type="ORF">F383_12550</name>
</gene>
<evidence type="ECO:0000313" key="3">
    <source>
        <dbReference type="Proteomes" id="UP000032142"/>
    </source>
</evidence>
<sequence>MVFPTCTKLVLVKTMNHVAMTSL</sequence>
<dbReference type="AlphaFoldDB" id="A0A0B0N8Y1"/>
<protein>
    <submittedName>
        <fullName evidence="1">Uncharacterized protein</fullName>
    </submittedName>
</protein>
<name>A0A0B0N8Y1_GOSAR</name>
<organism evidence="1 3">
    <name type="scientific">Gossypium arboreum</name>
    <name type="common">Tree cotton</name>
    <name type="synonym">Gossypium nanking</name>
    <dbReference type="NCBI Taxonomy" id="29729"/>
    <lineage>
        <taxon>Eukaryota</taxon>
        <taxon>Viridiplantae</taxon>
        <taxon>Streptophyta</taxon>
        <taxon>Embryophyta</taxon>
        <taxon>Tracheophyta</taxon>
        <taxon>Spermatophyta</taxon>
        <taxon>Magnoliopsida</taxon>
        <taxon>eudicotyledons</taxon>
        <taxon>Gunneridae</taxon>
        <taxon>Pentapetalae</taxon>
        <taxon>rosids</taxon>
        <taxon>malvids</taxon>
        <taxon>Malvales</taxon>
        <taxon>Malvaceae</taxon>
        <taxon>Malvoideae</taxon>
        <taxon>Gossypium</taxon>
    </lineage>
</organism>
<dbReference type="EMBL" id="KN394979">
    <property type="protein sequence ID" value="KHG10983.1"/>
    <property type="molecule type" value="Genomic_DNA"/>
</dbReference>
<keyword evidence="3" id="KW-1185">Reference proteome</keyword>
<dbReference type="Proteomes" id="UP000032142">
    <property type="component" value="Unassembled WGS sequence"/>
</dbReference>
<proteinExistence type="predicted"/>
<accession>A0A0B0N8Y1</accession>
<reference evidence="1" key="1">
    <citation type="submission" date="2014-09" db="EMBL/GenBank/DDBJ databases">
        <title>G. arboreum L. cv. AKA8401 A2 genome assembly version 1.0.</title>
        <authorList>
            <person name="Mudge J."/>
            <person name="Ramaraj T."/>
            <person name="Lindquist I.E."/>
            <person name="Bharti A.K."/>
            <person name="Sundararajan A."/>
            <person name="Cameron C.T."/>
            <person name="Woodward J.E."/>
            <person name="May G.D."/>
            <person name="Brubaker C."/>
            <person name="Broadhvest J."/>
            <person name="Wilkins T.A."/>
        </authorList>
    </citation>
    <scope>NUCLEOTIDE SEQUENCE</scope>
</reference>
<dbReference type="EMBL" id="KN447270">
    <property type="protein sequence ID" value="KHG28972.1"/>
    <property type="molecule type" value="Genomic_DNA"/>
</dbReference>
<evidence type="ECO:0000313" key="1">
    <source>
        <dbReference type="EMBL" id="KHG10983.1"/>
    </source>
</evidence>
<evidence type="ECO:0000313" key="2">
    <source>
        <dbReference type="EMBL" id="KHG28972.1"/>
    </source>
</evidence>
<reference evidence="3" key="2">
    <citation type="submission" date="2014-09" db="EMBL/GenBank/DDBJ databases">
        <authorList>
            <person name="Mudge J."/>
            <person name="Ramaraj T."/>
            <person name="Lindquist I.E."/>
            <person name="Bharti A.K."/>
            <person name="Sundararajan A."/>
            <person name="Cameron C.T."/>
            <person name="Woodward J.E."/>
            <person name="May G.D."/>
            <person name="Brubaker C."/>
            <person name="Broadhvest J."/>
            <person name="Wilkins T.A."/>
        </authorList>
    </citation>
    <scope>NUCLEOTIDE SEQUENCE</scope>
    <source>
        <strain evidence="3">cv. AKA8401</strain>
    </source>
</reference>